<keyword evidence="3" id="KW-0560">Oxidoreductase</keyword>
<accession>A0A0G1WM93</accession>
<evidence type="ECO:0000256" key="5">
    <source>
        <dbReference type="ARBA" id="ARBA00023284"/>
    </source>
</evidence>
<dbReference type="Gene3D" id="3.50.50.60">
    <property type="entry name" value="FAD/NAD(P)-binding domain"/>
    <property type="match status" value="2"/>
</dbReference>
<keyword evidence="5" id="KW-0676">Redox-active center</keyword>
<dbReference type="Proteomes" id="UP000034956">
    <property type="component" value="Unassembled WGS sequence"/>
</dbReference>
<gene>
    <name evidence="7" type="ORF">UY23_C0001G0064</name>
</gene>
<sequence length="307" mass="32761">MVYDLVIVGGGPAGVAAGVYAARKKIRTVLITDSFGGQSLVSADVQNWIGVKSISGFDLAKALEDHLRAQEGVEILDSDRVSKIEKIGVGFRLATDQGKILEVKTVLLATGSSRKKLGVPGEKEFEGRGVVYCSTCDAPIFKNMTVAVVGGGNAGLEAVNDLLPYAKKIYLLQRSGALKGDPEMQDKIKANSKVEIILNADTKEVFGDEILKGLRYLDGTSGQKKELDLSGVFVEIGIVPNSALVKDLVSINQKGEIVTDPKTQATSEKGIWAAGDVTDGLYRQNNISAGDSVKAVLNIYDFLNKKK</sequence>
<protein>
    <submittedName>
        <fullName evidence="7">NADH oxidase</fullName>
    </submittedName>
</protein>
<dbReference type="GO" id="GO:0016668">
    <property type="term" value="F:oxidoreductase activity, acting on a sulfur group of donors, NAD(P) as acceptor"/>
    <property type="evidence" value="ECO:0007669"/>
    <property type="project" value="UniProtKB-ARBA"/>
</dbReference>
<dbReference type="SUPFAM" id="SSF51905">
    <property type="entry name" value="FAD/NAD(P)-binding domain"/>
    <property type="match status" value="1"/>
</dbReference>
<keyword evidence="4" id="KW-1015">Disulfide bond</keyword>
<proteinExistence type="predicted"/>
<keyword evidence="2" id="KW-0274">FAD</keyword>
<dbReference type="PROSITE" id="PS00573">
    <property type="entry name" value="PYRIDINE_REDOX_2"/>
    <property type="match status" value="1"/>
</dbReference>
<dbReference type="PANTHER" id="PTHR48105">
    <property type="entry name" value="THIOREDOXIN REDUCTASE 1-RELATED-RELATED"/>
    <property type="match status" value="1"/>
</dbReference>
<keyword evidence="1" id="KW-0285">Flavoprotein</keyword>
<evidence type="ECO:0000259" key="6">
    <source>
        <dbReference type="Pfam" id="PF07992"/>
    </source>
</evidence>
<dbReference type="Pfam" id="PF07992">
    <property type="entry name" value="Pyr_redox_2"/>
    <property type="match status" value="1"/>
</dbReference>
<evidence type="ECO:0000256" key="4">
    <source>
        <dbReference type="ARBA" id="ARBA00023157"/>
    </source>
</evidence>
<reference evidence="7 8" key="1">
    <citation type="journal article" date="2015" name="Nature">
        <title>rRNA introns, odd ribosomes, and small enigmatic genomes across a large radiation of phyla.</title>
        <authorList>
            <person name="Brown C.T."/>
            <person name="Hug L.A."/>
            <person name="Thomas B.C."/>
            <person name="Sharon I."/>
            <person name="Castelle C.J."/>
            <person name="Singh A."/>
            <person name="Wilkins M.J."/>
            <person name="Williams K.H."/>
            <person name="Banfield J.F."/>
        </authorList>
    </citation>
    <scope>NUCLEOTIDE SEQUENCE [LARGE SCALE GENOMIC DNA]</scope>
</reference>
<dbReference type="InterPro" id="IPR050097">
    <property type="entry name" value="Ferredoxin-NADP_redctase_2"/>
</dbReference>
<feature type="domain" description="FAD/NAD(P)-binding" evidence="6">
    <location>
        <begin position="3"/>
        <end position="282"/>
    </location>
</feature>
<evidence type="ECO:0000256" key="2">
    <source>
        <dbReference type="ARBA" id="ARBA00022827"/>
    </source>
</evidence>
<dbReference type="InterPro" id="IPR023753">
    <property type="entry name" value="FAD/NAD-binding_dom"/>
</dbReference>
<evidence type="ECO:0000313" key="7">
    <source>
        <dbReference type="EMBL" id="KKU91458.1"/>
    </source>
</evidence>
<dbReference type="EMBL" id="LCPF01000001">
    <property type="protein sequence ID" value="KKU91458.1"/>
    <property type="molecule type" value="Genomic_DNA"/>
</dbReference>
<name>A0A0G1WM93_9BACT</name>
<evidence type="ECO:0000256" key="3">
    <source>
        <dbReference type="ARBA" id="ARBA00023002"/>
    </source>
</evidence>
<dbReference type="InterPro" id="IPR036188">
    <property type="entry name" value="FAD/NAD-bd_sf"/>
</dbReference>
<evidence type="ECO:0000256" key="1">
    <source>
        <dbReference type="ARBA" id="ARBA00022630"/>
    </source>
</evidence>
<organism evidence="7 8">
    <name type="scientific">Candidatus Jorgensenbacteria bacterium GW2011_GWA1_48_11</name>
    <dbReference type="NCBI Taxonomy" id="1618660"/>
    <lineage>
        <taxon>Bacteria</taxon>
        <taxon>Candidatus Joergenseniibacteriota</taxon>
    </lineage>
</organism>
<comment type="caution">
    <text evidence="7">The sequence shown here is derived from an EMBL/GenBank/DDBJ whole genome shotgun (WGS) entry which is preliminary data.</text>
</comment>
<dbReference type="InterPro" id="IPR008255">
    <property type="entry name" value="Pyr_nucl-diS_OxRdtase_2_AS"/>
</dbReference>
<dbReference type="PRINTS" id="PR00469">
    <property type="entry name" value="PNDRDTASEII"/>
</dbReference>
<evidence type="ECO:0000313" key="8">
    <source>
        <dbReference type="Proteomes" id="UP000034956"/>
    </source>
</evidence>
<dbReference type="AlphaFoldDB" id="A0A0G1WM93"/>
<dbReference type="PRINTS" id="PR00368">
    <property type="entry name" value="FADPNR"/>
</dbReference>